<feature type="transmembrane region" description="Helical" evidence="6">
    <location>
        <begin position="7"/>
        <end position="27"/>
    </location>
</feature>
<dbReference type="EMBL" id="JAOSIW010000001">
    <property type="protein sequence ID" value="MDO8054279.1"/>
    <property type="molecule type" value="Genomic_DNA"/>
</dbReference>
<gene>
    <name evidence="7" type="ORF">OC696_00110</name>
</gene>
<name>A0A9K3STU4_9MOLU</name>
<evidence type="ECO:0000256" key="1">
    <source>
        <dbReference type="ARBA" id="ARBA00004651"/>
    </source>
</evidence>
<keyword evidence="2" id="KW-1003">Cell membrane</keyword>
<feature type="transmembrane region" description="Helical" evidence="6">
    <location>
        <begin position="93"/>
        <end position="116"/>
    </location>
</feature>
<dbReference type="InterPro" id="IPR051461">
    <property type="entry name" value="UPF0750_membrane"/>
</dbReference>
<evidence type="ECO:0000256" key="5">
    <source>
        <dbReference type="ARBA" id="ARBA00023136"/>
    </source>
</evidence>
<dbReference type="GeneID" id="93018335"/>
<keyword evidence="5 6" id="KW-0472">Membrane</keyword>
<dbReference type="Proteomes" id="UP001170651">
    <property type="component" value="Unassembled WGS sequence"/>
</dbReference>
<dbReference type="GO" id="GO:0005886">
    <property type="term" value="C:plasma membrane"/>
    <property type="evidence" value="ECO:0007669"/>
    <property type="project" value="UniProtKB-SubCell"/>
</dbReference>
<dbReference type="AlphaFoldDB" id="A0A9K3STU4"/>
<sequence length="261" mass="30715">MKKNSKFIQIIVSLCIFSLIMLCLSFFYKSMLKDMFFLYIYLILKIILGLLLLIFSVYFFILSEEFIVGGLESNLLFLDKVFFYNRSENKQNYFFSNPLGIIISRLIIMFLCGFWLPNTFFFLFTTILFNLVFTWSIKFLSKCSINKSFFINLFPVCIKKNHVLKLSIISLIISLCIGIGCGLIFSSGSSTGGTDIIFLLLNQKFNFNLRYILFFIDGIIIFISFWIDLLRYKYMRNFIITKYFFSFVILILVVNLISLFQ</sequence>
<evidence type="ECO:0000256" key="4">
    <source>
        <dbReference type="ARBA" id="ARBA00022989"/>
    </source>
</evidence>
<keyword evidence="3 6" id="KW-0812">Transmembrane</keyword>
<evidence type="ECO:0000256" key="6">
    <source>
        <dbReference type="SAM" id="Phobius"/>
    </source>
</evidence>
<feature type="transmembrane region" description="Helical" evidence="6">
    <location>
        <begin position="39"/>
        <end position="61"/>
    </location>
</feature>
<evidence type="ECO:0000256" key="2">
    <source>
        <dbReference type="ARBA" id="ARBA00022475"/>
    </source>
</evidence>
<dbReference type="InterPro" id="IPR003740">
    <property type="entry name" value="YitT"/>
</dbReference>
<dbReference type="PANTHER" id="PTHR33545">
    <property type="entry name" value="UPF0750 MEMBRANE PROTEIN YITT-RELATED"/>
    <property type="match status" value="1"/>
</dbReference>
<evidence type="ECO:0000313" key="7">
    <source>
        <dbReference type="EMBL" id="MDO8054279.1"/>
    </source>
</evidence>
<dbReference type="RefSeq" id="WP_193622181.1">
    <property type="nucleotide sequence ID" value="NZ_JALQCT010000002.1"/>
</dbReference>
<dbReference type="Pfam" id="PF02588">
    <property type="entry name" value="YitT_membrane"/>
    <property type="match status" value="1"/>
</dbReference>
<accession>A0A9K3STU4</accession>
<feature type="transmembrane region" description="Helical" evidence="6">
    <location>
        <begin position="122"/>
        <end position="141"/>
    </location>
</feature>
<organism evidence="7 8">
    <name type="scientific">Candidatus Phytoplasma australasiaticum subsp. australasiaticum</name>
    <dbReference type="NCBI Taxonomy" id="2832407"/>
    <lineage>
        <taxon>Bacteria</taxon>
        <taxon>Bacillati</taxon>
        <taxon>Mycoplasmatota</taxon>
        <taxon>Mollicutes</taxon>
        <taxon>Acholeplasmatales</taxon>
        <taxon>Acholeplasmataceae</taxon>
        <taxon>Candidatus Phytoplasma</taxon>
        <taxon>16SrII (Peanut WB group)</taxon>
        <taxon>Candidatus Phytoplasma australasiaticum</taxon>
    </lineage>
</organism>
<dbReference type="PANTHER" id="PTHR33545:SF5">
    <property type="entry name" value="UPF0750 MEMBRANE PROTEIN YITT"/>
    <property type="match status" value="1"/>
</dbReference>
<proteinExistence type="predicted"/>
<evidence type="ECO:0000256" key="3">
    <source>
        <dbReference type="ARBA" id="ARBA00022692"/>
    </source>
</evidence>
<comment type="subcellular location">
    <subcellularLocation>
        <location evidence="1">Cell membrane</location>
        <topology evidence="1">Multi-pass membrane protein</topology>
    </subcellularLocation>
</comment>
<feature type="transmembrane region" description="Helical" evidence="6">
    <location>
        <begin position="209"/>
        <end position="227"/>
    </location>
</feature>
<feature type="transmembrane region" description="Helical" evidence="6">
    <location>
        <begin position="239"/>
        <end position="260"/>
    </location>
</feature>
<feature type="transmembrane region" description="Helical" evidence="6">
    <location>
        <begin position="162"/>
        <end position="185"/>
    </location>
</feature>
<keyword evidence="4 6" id="KW-1133">Transmembrane helix</keyword>
<keyword evidence="8" id="KW-1185">Reference proteome</keyword>
<reference evidence="7 8" key="1">
    <citation type="journal article" date="2023" name="Int. J. Syst. Evol. Microbiol.">
        <title>The observation of taxonomic boundaries for the 16SrII and 16SrXXV phytoplasmas using genome-based delimitation.</title>
        <authorList>
            <person name="Rodrigues Jardim B."/>
            <person name="Tran-Nguyen L.T.T."/>
            <person name="Gambley C."/>
            <person name="Al-Sadi A.M."/>
            <person name="Al-Subhi A.M."/>
            <person name="Foissac X."/>
            <person name="Salar P."/>
            <person name="Cai H."/>
            <person name="Yang J.Y."/>
            <person name="Davis R."/>
            <person name="Jones L."/>
            <person name="Rodoni B."/>
            <person name="Constable F.E."/>
        </authorList>
    </citation>
    <scope>NUCLEOTIDE SEQUENCE [LARGE SCALE GENOMIC DNA]</scope>
    <source>
        <strain evidence="7">BAWM-OMN-P26</strain>
    </source>
</reference>
<protein>
    <submittedName>
        <fullName evidence="7">YitT family protein</fullName>
    </submittedName>
</protein>
<comment type="caution">
    <text evidence="7">The sequence shown here is derived from an EMBL/GenBank/DDBJ whole genome shotgun (WGS) entry which is preliminary data.</text>
</comment>
<evidence type="ECO:0000313" key="8">
    <source>
        <dbReference type="Proteomes" id="UP001170651"/>
    </source>
</evidence>